<proteinExistence type="predicted"/>
<dbReference type="InterPro" id="IPR009057">
    <property type="entry name" value="Homeodomain-like_sf"/>
</dbReference>
<dbReference type="PRINTS" id="PR00455">
    <property type="entry name" value="HTHTETR"/>
</dbReference>
<evidence type="ECO:0000259" key="3">
    <source>
        <dbReference type="PROSITE" id="PS50977"/>
    </source>
</evidence>
<organism evidence="4 5">
    <name type="scientific">Comamonas denitrificans</name>
    <dbReference type="NCBI Taxonomy" id="117506"/>
    <lineage>
        <taxon>Bacteria</taxon>
        <taxon>Pseudomonadati</taxon>
        <taxon>Pseudomonadota</taxon>
        <taxon>Betaproteobacteria</taxon>
        <taxon>Burkholderiales</taxon>
        <taxon>Comamonadaceae</taxon>
        <taxon>Comamonas</taxon>
    </lineage>
</organism>
<gene>
    <name evidence="4" type="ORF">J1777_02255</name>
</gene>
<dbReference type="EMBL" id="JAFNME010000003">
    <property type="protein sequence ID" value="MBO1248661.1"/>
    <property type="molecule type" value="Genomic_DNA"/>
</dbReference>
<keyword evidence="1 2" id="KW-0238">DNA-binding</keyword>
<dbReference type="GO" id="GO:0003677">
    <property type="term" value="F:DNA binding"/>
    <property type="evidence" value="ECO:0007669"/>
    <property type="project" value="UniProtKB-UniRule"/>
</dbReference>
<feature type="domain" description="HTH tetR-type" evidence="3">
    <location>
        <begin position="18"/>
        <end position="78"/>
    </location>
</feature>
<dbReference type="InterPro" id="IPR001647">
    <property type="entry name" value="HTH_TetR"/>
</dbReference>
<reference evidence="4" key="1">
    <citation type="submission" date="2021-03" db="EMBL/GenBank/DDBJ databases">
        <title>Comamonas denitrificans.</title>
        <authorList>
            <person name="Finster K."/>
        </authorList>
    </citation>
    <scope>NUCLEOTIDE SEQUENCE</scope>
    <source>
        <strain evidence="4">MM2021_4</strain>
    </source>
</reference>
<dbReference type="PANTHER" id="PTHR30055">
    <property type="entry name" value="HTH-TYPE TRANSCRIPTIONAL REGULATOR RUTR"/>
    <property type="match status" value="1"/>
</dbReference>
<dbReference type="PROSITE" id="PS50977">
    <property type="entry name" value="HTH_TETR_2"/>
    <property type="match status" value="1"/>
</dbReference>
<evidence type="ECO:0000313" key="5">
    <source>
        <dbReference type="Proteomes" id="UP000664731"/>
    </source>
</evidence>
<evidence type="ECO:0000313" key="4">
    <source>
        <dbReference type="EMBL" id="MBO1248661.1"/>
    </source>
</evidence>
<dbReference type="Proteomes" id="UP000664731">
    <property type="component" value="Unassembled WGS sequence"/>
</dbReference>
<dbReference type="Pfam" id="PF00440">
    <property type="entry name" value="TetR_N"/>
    <property type="match status" value="1"/>
</dbReference>
<feature type="DNA-binding region" description="H-T-H motif" evidence="2">
    <location>
        <begin position="41"/>
        <end position="60"/>
    </location>
</feature>
<protein>
    <submittedName>
        <fullName evidence="4">TetR/AcrR family transcriptional regulator</fullName>
    </submittedName>
</protein>
<name>A0A939GWL7_9BURK</name>
<dbReference type="AlphaFoldDB" id="A0A939GWL7"/>
<sequence>MDRTPHRRQRISQTERVENTQRKLIDAALQLLHEEGFKGATLQAIARKAQVSLGALQHHFKTRDALMERLVQEITEPLSAQGSIWPDRALPLPERAHDFVQRAWKNVFCTPHYQAAWSLFLGCKPSSALFAHINAQRVQVDHGFYAQFLQTFPEITEHHPHPQGVAITVFAAFRGAGVLELFDVTTTEREAFLGTLADTIAQAGQIAST</sequence>
<comment type="caution">
    <text evidence="4">The sequence shown here is derived from an EMBL/GenBank/DDBJ whole genome shotgun (WGS) entry which is preliminary data.</text>
</comment>
<accession>A0A939GWL7</accession>
<dbReference type="InterPro" id="IPR050109">
    <property type="entry name" value="HTH-type_TetR-like_transc_reg"/>
</dbReference>
<keyword evidence="5" id="KW-1185">Reference proteome</keyword>
<dbReference type="RefSeq" id="WP_207574214.1">
    <property type="nucleotide sequence ID" value="NZ_JAFNME010000003.1"/>
</dbReference>
<evidence type="ECO:0000256" key="1">
    <source>
        <dbReference type="ARBA" id="ARBA00023125"/>
    </source>
</evidence>
<dbReference type="SUPFAM" id="SSF46689">
    <property type="entry name" value="Homeodomain-like"/>
    <property type="match status" value="1"/>
</dbReference>
<evidence type="ECO:0000256" key="2">
    <source>
        <dbReference type="PROSITE-ProRule" id="PRU00335"/>
    </source>
</evidence>
<dbReference type="Gene3D" id="1.10.357.10">
    <property type="entry name" value="Tetracycline Repressor, domain 2"/>
    <property type="match status" value="1"/>
</dbReference>